<reference evidence="1 2" key="1">
    <citation type="journal article" date="2018" name="PLoS Genet.">
        <title>Population sequencing reveals clonal diversity and ancestral inbreeding in the grapevine cultivar Chardonnay.</title>
        <authorList>
            <person name="Roach M.J."/>
            <person name="Johnson D.L."/>
            <person name="Bohlmann J."/>
            <person name="van Vuuren H.J."/>
            <person name="Jones S.J."/>
            <person name="Pretorius I.S."/>
            <person name="Schmidt S.A."/>
            <person name="Borneman A.R."/>
        </authorList>
    </citation>
    <scope>NUCLEOTIDE SEQUENCE [LARGE SCALE GENOMIC DNA]</scope>
    <source>
        <strain evidence="2">cv. Chardonnay</strain>
        <tissue evidence="1">Leaf</tissue>
    </source>
</reference>
<evidence type="ECO:0000313" key="1">
    <source>
        <dbReference type="EMBL" id="RVW35782.1"/>
    </source>
</evidence>
<name>A0A438DJX7_VITVI</name>
<accession>A0A438DJX7</accession>
<dbReference type="Proteomes" id="UP000288805">
    <property type="component" value="Unassembled WGS sequence"/>
</dbReference>
<dbReference type="AlphaFoldDB" id="A0A438DJX7"/>
<protein>
    <submittedName>
        <fullName evidence="1">Uncharacterized protein</fullName>
    </submittedName>
</protein>
<proteinExistence type="predicted"/>
<evidence type="ECO:0000313" key="2">
    <source>
        <dbReference type="Proteomes" id="UP000288805"/>
    </source>
</evidence>
<organism evidence="1 2">
    <name type="scientific">Vitis vinifera</name>
    <name type="common">Grape</name>
    <dbReference type="NCBI Taxonomy" id="29760"/>
    <lineage>
        <taxon>Eukaryota</taxon>
        <taxon>Viridiplantae</taxon>
        <taxon>Streptophyta</taxon>
        <taxon>Embryophyta</taxon>
        <taxon>Tracheophyta</taxon>
        <taxon>Spermatophyta</taxon>
        <taxon>Magnoliopsida</taxon>
        <taxon>eudicotyledons</taxon>
        <taxon>Gunneridae</taxon>
        <taxon>Pentapetalae</taxon>
        <taxon>rosids</taxon>
        <taxon>Vitales</taxon>
        <taxon>Vitaceae</taxon>
        <taxon>Viteae</taxon>
        <taxon>Vitis</taxon>
    </lineage>
</organism>
<sequence length="101" mass="11520">MDDLFKRANKYSLLEDDVHAAIQQMAKANQDGFKKTGSEQEMRLSQGSWSYHGTMQKSLLLGRKANKSRTLEAVRLLRRMMKCDGLRSAIQVPPLQRPQGQ</sequence>
<comment type="caution">
    <text evidence="1">The sequence shown here is derived from an EMBL/GenBank/DDBJ whole genome shotgun (WGS) entry which is preliminary data.</text>
</comment>
<dbReference type="EMBL" id="QGNW01001593">
    <property type="protein sequence ID" value="RVW35782.1"/>
    <property type="molecule type" value="Genomic_DNA"/>
</dbReference>
<gene>
    <name evidence="1" type="ORF">CK203_082554</name>
</gene>